<keyword evidence="1" id="KW-1133">Transmembrane helix</keyword>
<keyword evidence="1" id="KW-0472">Membrane</keyword>
<name>A0ABX0QT24_9BACT</name>
<sequence>MNRMPRFLLPAIAFGAALIAFPFFFLKLALFGLFVGGALRFIGRRAFGGGSSSQSAATWGSPWQARRMEFTDRIRTMSDAEYAAYTQKNQPQRTIHLKPFGDNSEDFVL</sequence>
<evidence type="ECO:0000256" key="1">
    <source>
        <dbReference type="SAM" id="Phobius"/>
    </source>
</evidence>
<evidence type="ECO:0000313" key="2">
    <source>
        <dbReference type="EMBL" id="NID13319.1"/>
    </source>
</evidence>
<dbReference type="Proteomes" id="UP000606008">
    <property type="component" value="Unassembled WGS sequence"/>
</dbReference>
<proteinExistence type="predicted"/>
<reference evidence="3" key="1">
    <citation type="submission" date="2019-09" db="EMBL/GenBank/DDBJ databases">
        <authorList>
            <person name="Jung D.-H."/>
        </authorList>
    </citation>
    <scope>NUCLEOTIDE SEQUENCE [LARGE SCALE GENOMIC DNA]</scope>
    <source>
        <strain evidence="3">JA-25</strain>
    </source>
</reference>
<keyword evidence="1" id="KW-0812">Transmembrane</keyword>
<evidence type="ECO:0000313" key="3">
    <source>
        <dbReference type="Proteomes" id="UP000606008"/>
    </source>
</evidence>
<protein>
    <submittedName>
        <fullName evidence="2">Uncharacterized protein</fullName>
    </submittedName>
</protein>
<comment type="caution">
    <text evidence="2">The sequence shown here is derived from an EMBL/GenBank/DDBJ whole genome shotgun (WGS) entry which is preliminary data.</text>
</comment>
<reference evidence="3" key="2">
    <citation type="submission" date="2023-07" db="EMBL/GenBank/DDBJ databases">
        <authorList>
            <person name="Jung D.-H."/>
        </authorList>
    </citation>
    <scope>NUCLEOTIDE SEQUENCE [LARGE SCALE GENOMIC DNA]</scope>
    <source>
        <strain evidence="3">JA-25</strain>
    </source>
</reference>
<dbReference type="EMBL" id="WAEL01000011">
    <property type="protein sequence ID" value="NID13319.1"/>
    <property type="molecule type" value="Genomic_DNA"/>
</dbReference>
<feature type="transmembrane region" description="Helical" evidence="1">
    <location>
        <begin position="12"/>
        <end position="35"/>
    </location>
</feature>
<dbReference type="RefSeq" id="WP_085413174.1">
    <property type="nucleotide sequence ID" value="NZ_WAEL01000011.1"/>
</dbReference>
<accession>A0ABX0QT24</accession>
<gene>
    <name evidence="2" type="ORF">F7231_24325</name>
</gene>
<keyword evidence="3" id="KW-1185">Reference proteome</keyword>
<organism evidence="2 3">
    <name type="scientific">Fibrivirga algicola</name>
    <dbReference type="NCBI Taxonomy" id="2950420"/>
    <lineage>
        <taxon>Bacteria</taxon>
        <taxon>Pseudomonadati</taxon>
        <taxon>Bacteroidota</taxon>
        <taxon>Cytophagia</taxon>
        <taxon>Cytophagales</taxon>
        <taxon>Spirosomataceae</taxon>
        <taxon>Fibrivirga</taxon>
    </lineage>
</organism>